<dbReference type="EC" id="3.1.4.1" evidence="5"/>
<keyword evidence="1 5" id="KW-0540">Nuclease</keyword>
<dbReference type="InterPro" id="IPR033315">
    <property type="entry name" value="Fan1-like"/>
</dbReference>
<dbReference type="GO" id="GO:0036297">
    <property type="term" value="P:interstrand cross-link repair"/>
    <property type="evidence" value="ECO:0007669"/>
    <property type="project" value="InterPro"/>
</dbReference>
<comment type="caution">
    <text evidence="8">The sequence shown here is derived from an EMBL/GenBank/DDBJ whole genome shotgun (WGS) entry which is preliminary data.</text>
</comment>
<feature type="compositionally biased region" description="Basic residues" evidence="6">
    <location>
        <begin position="837"/>
        <end position="846"/>
    </location>
</feature>
<reference evidence="8" key="1">
    <citation type="submission" date="2023-03" db="EMBL/GenBank/DDBJ databases">
        <title>Massive genome expansion in bonnet fungi (Mycena s.s.) driven by repeated elements and novel gene families across ecological guilds.</title>
        <authorList>
            <consortium name="Lawrence Berkeley National Laboratory"/>
            <person name="Harder C.B."/>
            <person name="Miyauchi S."/>
            <person name="Viragh M."/>
            <person name="Kuo A."/>
            <person name="Thoen E."/>
            <person name="Andreopoulos B."/>
            <person name="Lu D."/>
            <person name="Skrede I."/>
            <person name="Drula E."/>
            <person name="Henrissat B."/>
            <person name="Morin E."/>
            <person name="Kohler A."/>
            <person name="Barry K."/>
            <person name="LaButti K."/>
            <person name="Morin E."/>
            <person name="Salamov A."/>
            <person name="Lipzen A."/>
            <person name="Mereny Z."/>
            <person name="Hegedus B."/>
            <person name="Baldrian P."/>
            <person name="Stursova M."/>
            <person name="Weitz H."/>
            <person name="Taylor A."/>
            <person name="Grigoriev I.V."/>
            <person name="Nagy L.G."/>
            <person name="Martin F."/>
            <person name="Kauserud H."/>
        </authorList>
    </citation>
    <scope>NUCLEOTIDE SEQUENCE</scope>
    <source>
        <strain evidence="8">9284</strain>
    </source>
</reference>
<keyword evidence="9" id="KW-1185">Reference proteome</keyword>
<accession>A0AAD7BXK7</accession>
<dbReference type="SMART" id="SM00990">
    <property type="entry name" value="VRR_NUC"/>
    <property type="match status" value="1"/>
</dbReference>
<keyword evidence="3 5" id="KW-0378">Hydrolase</keyword>
<comment type="catalytic activity">
    <reaction evidence="5">
        <text>Hydrolytically removes 5'-nucleotides successively from the 3'-hydroxy termini of 3'-hydroxy-terminated oligonucleotides.</text>
        <dbReference type="EC" id="3.1.4.1"/>
    </reaction>
</comment>
<feature type="compositionally biased region" description="Acidic residues" evidence="6">
    <location>
        <begin position="783"/>
        <end position="807"/>
    </location>
</feature>
<dbReference type="GO" id="GO:0005634">
    <property type="term" value="C:nucleus"/>
    <property type="evidence" value="ECO:0007669"/>
    <property type="project" value="UniProtKB-SubCell"/>
</dbReference>
<proteinExistence type="inferred from homology"/>
<feature type="domain" description="VRR-NUC" evidence="7">
    <location>
        <begin position="664"/>
        <end position="767"/>
    </location>
</feature>
<dbReference type="PANTHER" id="PTHR15749:SF4">
    <property type="entry name" value="FANCONI-ASSOCIATED NUCLEASE 1"/>
    <property type="match status" value="1"/>
</dbReference>
<dbReference type="Pfam" id="PF21170">
    <property type="entry name" value="FAN1_TPR"/>
    <property type="match status" value="1"/>
</dbReference>
<evidence type="ECO:0000259" key="7">
    <source>
        <dbReference type="SMART" id="SM00990"/>
    </source>
</evidence>
<evidence type="ECO:0000313" key="9">
    <source>
        <dbReference type="Proteomes" id="UP001221142"/>
    </source>
</evidence>
<evidence type="ECO:0000256" key="4">
    <source>
        <dbReference type="ARBA" id="ARBA00022842"/>
    </source>
</evidence>
<organism evidence="8 9">
    <name type="scientific">Roridomyces roridus</name>
    <dbReference type="NCBI Taxonomy" id="1738132"/>
    <lineage>
        <taxon>Eukaryota</taxon>
        <taxon>Fungi</taxon>
        <taxon>Dikarya</taxon>
        <taxon>Basidiomycota</taxon>
        <taxon>Agaricomycotina</taxon>
        <taxon>Agaricomycetes</taxon>
        <taxon>Agaricomycetidae</taxon>
        <taxon>Agaricales</taxon>
        <taxon>Marasmiineae</taxon>
        <taxon>Mycenaceae</taxon>
        <taxon>Roridomyces</taxon>
    </lineage>
</organism>
<sequence>MKSPSSPKDDILFTAFTPLATLHTQNDELDESGESERDLDLNASGNYQEPLICRELLETMIETVLDAESDRKLLTPREIDVLAAFCGLSLQAQHLFVYLVIYPKWHRLARLESVDSLPCGKLSSIIRELCRTMPTVELKEEDNVKMDQVPLHLSALKQEDSEAKPLVKTEPYCGTPSSSIVEIKPVMSRLLSTLRDPNPTSLCVTDSEMDLRQLVEYLEAEDLRNIAKELKIKPGKKRPELIEAIMNHSKTQPTIKTFFTPKVKAEPSLSSKVVDSHVRPLIMKKLQKLVRVDPDVVDIFRRLHIVYFRCTQYPSEVLPRPLRHLRRQYVQYTVSRSVIWADRATLLAYEDALKAEAMLDGVIPSAIVVDLEEEPPTSTTKRKRNSSPLDDAAKARAKEAKKDANAQAAVRKAEATVILLEDLLPQWSKYIEAKEQGLYLASVLERFEPGYVMTRAIWKGLKAFRVLKRSDRELDILNGLLRQTCWCISLRGAWHVRKAAILAENNLCKKGVAACMDGLQDADTALVYRPTLIKLLAKLQKRVSTEDQIDLAEPAKISKTAFLATRIHTDDKKTFEWMGKSGEGGPLAALLSQHYAKEYKSVMPGGLMLPTLFGLLFWDILFTPISGAFETHYQTCALDLCEDTFLAARQDAIPPARHYVKLHDREHRLAQLRVAGVHWNACSKEDLLALVRCIPPKILGTICEMFCQDYVSAHLGAPDLIAWDVERDEYVFVSVKATGHSCSRRQQAFRDVLARGGAAQEICVVGDGKKNKKTGKGKKVTDSDESGDDLDESEPESEQEEEDEDEDSGRTQQSQVPKKRGREVIVIDSDDEDYRPKKSKRKRTSG</sequence>
<keyword evidence="2 5" id="KW-0479">Metal-binding</keyword>
<dbReference type="EMBL" id="JARKIF010000008">
    <property type="protein sequence ID" value="KAJ7633069.1"/>
    <property type="molecule type" value="Genomic_DNA"/>
</dbReference>
<comment type="subcellular location">
    <subcellularLocation>
        <location evidence="5">Nucleus</location>
    </subcellularLocation>
</comment>
<dbReference type="PANTHER" id="PTHR15749">
    <property type="entry name" value="FANCONI-ASSOCIATED NUCLEASE 1"/>
    <property type="match status" value="1"/>
</dbReference>
<evidence type="ECO:0000256" key="6">
    <source>
        <dbReference type="SAM" id="MobiDB-lite"/>
    </source>
</evidence>
<feature type="region of interest" description="Disordered" evidence="6">
    <location>
        <begin position="373"/>
        <end position="392"/>
    </location>
</feature>
<dbReference type="GO" id="GO:0046872">
    <property type="term" value="F:metal ion binding"/>
    <property type="evidence" value="ECO:0007669"/>
    <property type="project" value="UniProtKB-KW"/>
</dbReference>
<comment type="similarity">
    <text evidence="5">Belongs to the FAN1 family.</text>
</comment>
<comment type="cofactor">
    <cofactor evidence="5">
        <name>Mg(2+)</name>
        <dbReference type="ChEBI" id="CHEBI:18420"/>
    </cofactor>
    <cofactor evidence="5">
        <name>Mn(2+)</name>
        <dbReference type="ChEBI" id="CHEBI:29035"/>
    </cofactor>
</comment>
<keyword evidence="5" id="KW-0539">Nucleus</keyword>
<dbReference type="GO" id="GO:0017108">
    <property type="term" value="F:5'-flap endonuclease activity"/>
    <property type="evidence" value="ECO:0007669"/>
    <property type="project" value="TreeGrafter"/>
</dbReference>
<evidence type="ECO:0000256" key="5">
    <source>
        <dbReference type="RuleBase" id="RU365033"/>
    </source>
</evidence>
<feature type="region of interest" description="Disordered" evidence="6">
    <location>
        <begin position="768"/>
        <end position="846"/>
    </location>
</feature>
<gene>
    <name evidence="8" type="ORF">FB45DRAFT_1058054</name>
</gene>
<keyword evidence="5" id="KW-0227">DNA damage</keyword>
<dbReference type="InterPro" id="IPR049132">
    <property type="entry name" value="FAN1-like_euk"/>
</dbReference>
<dbReference type="GO" id="GO:0008409">
    <property type="term" value="F:5'-3' exonuclease activity"/>
    <property type="evidence" value="ECO:0007669"/>
    <property type="project" value="TreeGrafter"/>
</dbReference>
<dbReference type="AlphaFoldDB" id="A0AAD7BXK7"/>
<evidence type="ECO:0000256" key="3">
    <source>
        <dbReference type="ARBA" id="ARBA00022801"/>
    </source>
</evidence>
<keyword evidence="5" id="KW-0234">DNA repair</keyword>
<evidence type="ECO:0000256" key="2">
    <source>
        <dbReference type="ARBA" id="ARBA00022723"/>
    </source>
</evidence>
<dbReference type="GO" id="GO:0070336">
    <property type="term" value="F:flap-structured DNA binding"/>
    <property type="evidence" value="ECO:0007669"/>
    <property type="project" value="TreeGrafter"/>
</dbReference>
<evidence type="ECO:0000313" key="8">
    <source>
        <dbReference type="EMBL" id="KAJ7633069.1"/>
    </source>
</evidence>
<dbReference type="CDD" id="cd22326">
    <property type="entry name" value="FAN1-like"/>
    <property type="match status" value="1"/>
</dbReference>
<keyword evidence="5" id="KW-0464">Manganese</keyword>
<evidence type="ECO:0000256" key="1">
    <source>
        <dbReference type="ARBA" id="ARBA00022722"/>
    </source>
</evidence>
<comment type="function">
    <text evidence="5">Nuclease required for the repair of DNA interstrand cross-links (ICL). Acts as a 5'-3' exonuclease that anchors at a cut end of DNA and cleaves DNA successively at every third nucleotide, allowing to excise an ICL from one strand through flanking incisions.</text>
</comment>
<dbReference type="Proteomes" id="UP001221142">
    <property type="component" value="Unassembled WGS sequence"/>
</dbReference>
<dbReference type="GO" id="GO:0004528">
    <property type="term" value="F:phosphodiesterase I activity"/>
    <property type="evidence" value="ECO:0007669"/>
    <property type="project" value="UniProtKB-EC"/>
</dbReference>
<dbReference type="Pfam" id="PF08774">
    <property type="entry name" value="VRR_NUC"/>
    <property type="match status" value="1"/>
</dbReference>
<dbReference type="InterPro" id="IPR014883">
    <property type="entry name" value="VRR_NUC"/>
</dbReference>
<name>A0AAD7BXK7_9AGAR</name>
<protein>
    <recommendedName>
        <fullName evidence="5">Fanconi-associated nuclease</fullName>
        <ecNumber evidence="5">3.1.4.1</ecNumber>
    </recommendedName>
</protein>
<dbReference type="InterPro" id="IPR049126">
    <property type="entry name" value="FAN1-like_TPR"/>
</dbReference>
<keyword evidence="4 5" id="KW-0460">Magnesium</keyword>